<evidence type="ECO:0000313" key="1">
    <source>
        <dbReference type="EMBL" id="AKJ63592.1"/>
    </source>
</evidence>
<organism evidence="1 2">
    <name type="scientific">Kiritimatiella glycovorans</name>
    <dbReference type="NCBI Taxonomy" id="1307763"/>
    <lineage>
        <taxon>Bacteria</taxon>
        <taxon>Pseudomonadati</taxon>
        <taxon>Kiritimatiellota</taxon>
        <taxon>Kiritimatiellia</taxon>
        <taxon>Kiritimatiellales</taxon>
        <taxon>Kiritimatiellaceae</taxon>
        <taxon>Kiritimatiella</taxon>
    </lineage>
</organism>
<dbReference type="KEGG" id="vbl:L21SP4_00311"/>
<reference evidence="1 2" key="2">
    <citation type="journal article" date="2016" name="ISME J.">
        <title>Characterization of the first cultured representative of Verrucomicrobia subdivision 5 indicates the proposal of a novel phylum.</title>
        <authorList>
            <person name="Spring S."/>
            <person name="Bunk B."/>
            <person name="Sproer C."/>
            <person name="Schumann P."/>
            <person name="Rohde M."/>
            <person name="Tindall B.J."/>
            <person name="Klenk H.P."/>
        </authorList>
    </citation>
    <scope>NUCLEOTIDE SEQUENCE [LARGE SCALE GENOMIC DNA]</scope>
    <source>
        <strain evidence="1 2">L21-Fru-AB</strain>
    </source>
</reference>
<accession>A0A0G3EDV0</accession>
<evidence type="ECO:0000313" key="2">
    <source>
        <dbReference type="Proteomes" id="UP000035268"/>
    </source>
</evidence>
<proteinExistence type="predicted"/>
<dbReference type="Proteomes" id="UP000035268">
    <property type="component" value="Chromosome"/>
</dbReference>
<name>A0A0G3EDV0_9BACT</name>
<dbReference type="AlphaFoldDB" id="A0A0G3EDV0"/>
<reference evidence="2" key="1">
    <citation type="submission" date="2015-02" db="EMBL/GenBank/DDBJ databases">
        <title>Description and complete genome sequence of the first cultured representative of the subdivision 5 of the Verrucomicrobia phylum.</title>
        <authorList>
            <person name="Spring S."/>
            <person name="Bunk B."/>
            <person name="Sproer C."/>
            <person name="Klenk H.-P."/>
        </authorList>
    </citation>
    <scope>NUCLEOTIDE SEQUENCE [LARGE SCALE GENOMIC DNA]</scope>
    <source>
        <strain evidence="2">L21-Fru-AB</strain>
    </source>
</reference>
<gene>
    <name evidence="1" type="ORF">L21SP4_00311</name>
</gene>
<protein>
    <submittedName>
        <fullName evidence="1">Uncharacterized protein</fullName>
    </submittedName>
</protein>
<dbReference type="STRING" id="1307763.L21SP4_00311"/>
<dbReference type="EMBL" id="CP010904">
    <property type="protein sequence ID" value="AKJ63592.1"/>
    <property type="molecule type" value="Genomic_DNA"/>
</dbReference>
<sequence>MTNSRSQSEPAPAIPGEDTALGLGLDPGCGRVCDAMAGLDAFRRRYGMEASLSGRRVLPAARALYSVGCRDEALDVLKSGACEPVDLWIELLDAEECPASLWPLLLSGMLRPARWTSRGSEAGWVLDLGRMRVRPEEAHELMVRRAAGAVIERAGPLWSARRGRLMLGVDGFRKLARVLGYGRRGTQAFRCEMLTYLRDVLHRESCRRGWRAMPVVWGVDL</sequence>
<keyword evidence="2" id="KW-1185">Reference proteome</keyword>
<dbReference type="RefSeq" id="WP_052881006.1">
    <property type="nucleotide sequence ID" value="NZ_CP010904.1"/>
</dbReference>